<feature type="region of interest" description="Disordered" evidence="1">
    <location>
        <begin position="1"/>
        <end position="20"/>
    </location>
</feature>
<dbReference type="InParanoid" id="A0A1D5RHQ9"/>
<evidence type="ECO:0000313" key="2">
    <source>
        <dbReference type="Ensembl" id="ENSMMUP00000059853.2"/>
    </source>
</evidence>
<accession>A0A1D5RHQ9</accession>
<organism evidence="2 3">
    <name type="scientific">Macaca mulatta</name>
    <name type="common">Rhesus macaque</name>
    <dbReference type="NCBI Taxonomy" id="9544"/>
    <lineage>
        <taxon>Eukaryota</taxon>
        <taxon>Metazoa</taxon>
        <taxon>Chordata</taxon>
        <taxon>Craniata</taxon>
        <taxon>Vertebrata</taxon>
        <taxon>Euteleostomi</taxon>
        <taxon>Mammalia</taxon>
        <taxon>Eutheria</taxon>
        <taxon>Euarchontoglires</taxon>
        <taxon>Primates</taxon>
        <taxon>Haplorrhini</taxon>
        <taxon>Catarrhini</taxon>
        <taxon>Cercopithecidae</taxon>
        <taxon>Cercopithecinae</taxon>
        <taxon>Macaca</taxon>
    </lineage>
</organism>
<dbReference type="Proteomes" id="UP000006718">
    <property type="component" value="Chromosome 9"/>
</dbReference>
<evidence type="ECO:0000256" key="1">
    <source>
        <dbReference type="SAM" id="MobiDB-lite"/>
    </source>
</evidence>
<reference evidence="2" key="3">
    <citation type="submission" date="2025-08" db="UniProtKB">
        <authorList>
            <consortium name="Ensembl"/>
        </authorList>
    </citation>
    <scope>IDENTIFICATION</scope>
    <source>
        <strain evidence="2">17573</strain>
    </source>
</reference>
<protein>
    <submittedName>
        <fullName evidence="2">MIR1915 host</fullName>
    </submittedName>
</protein>
<reference evidence="2" key="4">
    <citation type="submission" date="2025-09" db="UniProtKB">
        <authorList>
            <consortium name="Ensembl"/>
        </authorList>
    </citation>
    <scope>IDENTIFICATION</scope>
    <source>
        <strain evidence="2">17573</strain>
    </source>
</reference>
<feature type="region of interest" description="Disordered" evidence="1">
    <location>
        <begin position="81"/>
        <end position="135"/>
    </location>
</feature>
<reference evidence="3" key="1">
    <citation type="journal article" date="2007" name="Science">
        <title>Evolutionary and biomedical insights from the rhesus macaque genome.</title>
        <authorList>
            <person name="Gibbs R.A."/>
            <person name="Rogers J."/>
            <person name="Katze M.G."/>
            <person name="Bumgarner R."/>
            <person name="Weinstock G.M."/>
            <person name="Mardis E.R."/>
            <person name="Remington K.A."/>
            <person name="Strausberg R.L."/>
            <person name="Venter J.C."/>
            <person name="Wilson R.K."/>
            <person name="Batzer M.A."/>
            <person name="Bustamante C.D."/>
            <person name="Eichler E.E."/>
            <person name="Hahn M.W."/>
            <person name="Hardison R.C."/>
            <person name="Makova K.D."/>
            <person name="Miller W."/>
            <person name="Milosavljevic A."/>
            <person name="Palermo R.E."/>
            <person name="Siepel A."/>
            <person name="Sikela J.M."/>
            <person name="Attaway T."/>
            <person name="Bell S."/>
            <person name="Bernard K.E."/>
            <person name="Buhay C.J."/>
            <person name="Chandrabose M.N."/>
            <person name="Dao M."/>
            <person name="Davis C."/>
            <person name="Delehaunty K.D."/>
            <person name="Ding Y."/>
            <person name="Dinh H.H."/>
            <person name="Dugan-Rocha S."/>
            <person name="Fulton L.A."/>
            <person name="Gabisi R.A."/>
            <person name="Garner T.T."/>
            <person name="Godfrey J."/>
            <person name="Hawes A.C."/>
            <person name="Hernandez J."/>
            <person name="Hines S."/>
            <person name="Holder M."/>
            <person name="Hume J."/>
            <person name="Jhangiani S.N."/>
            <person name="Joshi V."/>
            <person name="Khan Z.M."/>
            <person name="Kirkness E.F."/>
            <person name="Cree A."/>
            <person name="Fowler R.G."/>
            <person name="Lee S."/>
            <person name="Lewis L.R."/>
            <person name="Li Z."/>
            <person name="Liu Y.-S."/>
            <person name="Moore S.M."/>
            <person name="Muzny D."/>
            <person name="Nazareth L.V."/>
            <person name="Ngo D.N."/>
            <person name="Okwuonu G.O."/>
            <person name="Pai G."/>
            <person name="Parker D."/>
            <person name="Paul H.A."/>
            <person name="Pfannkoch C."/>
            <person name="Pohl C.S."/>
            <person name="Rogers Y.-H.C."/>
            <person name="Ruiz S.J."/>
            <person name="Sabo A."/>
            <person name="Santibanez J."/>
            <person name="Schneider B.W."/>
            <person name="Smith S.M."/>
            <person name="Sodergren E."/>
            <person name="Svatek A.F."/>
            <person name="Utterback T.R."/>
            <person name="Vattathil S."/>
            <person name="Warren W."/>
            <person name="White C.S."/>
            <person name="Chinwalla A.T."/>
            <person name="Feng Y."/>
            <person name="Halpern A.L."/>
            <person name="Hillier L.W."/>
            <person name="Huang X."/>
            <person name="Minx P."/>
            <person name="Nelson J.O."/>
            <person name="Pepin K.H."/>
            <person name="Qin X."/>
            <person name="Sutton G.G."/>
            <person name="Venter E."/>
            <person name="Walenz B.P."/>
            <person name="Wallis J.W."/>
            <person name="Worley K.C."/>
            <person name="Yang S.-P."/>
            <person name="Jones S.M."/>
            <person name="Marra M.A."/>
            <person name="Rocchi M."/>
            <person name="Schein J.E."/>
            <person name="Baertsch R."/>
            <person name="Clarke L."/>
            <person name="Csuros M."/>
            <person name="Glasscock J."/>
            <person name="Harris R.A."/>
            <person name="Havlak P."/>
            <person name="Jackson A.R."/>
            <person name="Jiang H."/>
            <person name="Liu Y."/>
            <person name="Messina D.N."/>
            <person name="Shen Y."/>
            <person name="Song H.X.-Z."/>
            <person name="Wylie T."/>
            <person name="Zhang L."/>
            <person name="Birney E."/>
            <person name="Han K."/>
            <person name="Konkel M.K."/>
            <person name="Lee J."/>
            <person name="Smit A.F.A."/>
            <person name="Ullmer B."/>
            <person name="Wang H."/>
            <person name="Xing J."/>
            <person name="Burhans R."/>
            <person name="Cheng Z."/>
            <person name="Karro J.E."/>
            <person name="Ma J."/>
            <person name="Raney B."/>
            <person name="She X."/>
            <person name="Cox M.J."/>
            <person name="Demuth J.P."/>
            <person name="Dumas L.J."/>
            <person name="Han S.-G."/>
            <person name="Hopkins J."/>
            <person name="Karimpour-Fard A."/>
            <person name="Kim Y.H."/>
            <person name="Pollack J.R."/>
            <person name="Vinar T."/>
            <person name="Addo-Quaye C."/>
            <person name="Degenhardt J."/>
            <person name="Denby A."/>
            <person name="Hubisz M.J."/>
            <person name="Indap A."/>
            <person name="Kosiol C."/>
            <person name="Lahn B.T."/>
            <person name="Lawson H.A."/>
            <person name="Marklein A."/>
            <person name="Nielsen R."/>
            <person name="Vallender E.J."/>
            <person name="Clark A.G."/>
            <person name="Ferguson B."/>
            <person name="Hernandez R.D."/>
            <person name="Hirani K."/>
            <person name="Kehrer-Sawatzki H."/>
            <person name="Kolb J."/>
            <person name="Patil S."/>
            <person name="Pu L.-L."/>
            <person name="Ren Y."/>
            <person name="Smith D.G."/>
            <person name="Wheeler D.A."/>
            <person name="Schenck I."/>
            <person name="Ball E.V."/>
            <person name="Chen R."/>
            <person name="Cooper D.N."/>
            <person name="Giardine B."/>
            <person name="Hsu F."/>
            <person name="Kent W.J."/>
            <person name="Lesk A."/>
            <person name="Nelson D.L."/>
            <person name="O'brien W.E."/>
            <person name="Pruefer K."/>
            <person name="Stenson P.D."/>
            <person name="Wallace J.C."/>
            <person name="Ke H."/>
            <person name="Liu X.-M."/>
            <person name="Wang P."/>
            <person name="Xiang A.P."/>
            <person name="Yang F."/>
            <person name="Barber G.P."/>
            <person name="Haussler D."/>
            <person name="Karolchik D."/>
            <person name="Kern A.D."/>
            <person name="Kuhn R.M."/>
            <person name="Smith K.E."/>
            <person name="Zwieg A.S."/>
        </authorList>
    </citation>
    <scope>NUCLEOTIDE SEQUENCE [LARGE SCALE GENOMIC DNA]</scope>
    <source>
        <strain evidence="3">17573</strain>
    </source>
</reference>
<dbReference type="Ensembl" id="ENSMMUT00000060978.2">
    <property type="protein sequence ID" value="ENSMMUP00000059853.2"/>
    <property type="gene ID" value="ENSMMUG00000045044.2"/>
</dbReference>
<evidence type="ECO:0000313" key="3">
    <source>
        <dbReference type="Proteomes" id="UP000006718"/>
    </source>
</evidence>
<name>A0A1D5RHQ9_MACMU</name>
<reference evidence="2" key="2">
    <citation type="submission" date="2019-01" db="EMBL/GenBank/DDBJ databases">
        <authorList>
            <person name="Graves T."/>
            <person name="Eichler E.E."/>
            <person name="Wilson R.K."/>
        </authorList>
    </citation>
    <scope>NUCLEOTIDE SEQUENCE [LARGE SCALE GENOMIC DNA]</scope>
    <source>
        <strain evidence="2">17573</strain>
    </source>
</reference>
<gene>
    <name evidence="2" type="primary">MIR1915HG</name>
</gene>
<dbReference type="VEuPathDB" id="HostDB:ENSMMUG00000045044"/>
<dbReference type="AlphaFoldDB" id="A0A1D5RHQ9"/>
<dbReference type="SMR" id="A0A1D5RHQ9"/>
<dbReference type="GeneTree" id="ENSGT00410000028443"/>
<keyword evidence="3" id="KW-1185">Reference proteome</keyword>
<proteinExistence type="predicted"/>
<sequence>MQGSAGGRLHRGLPRGPGLGTPGGAARCHCLSHISHLSALFPAPPFPYSRIPVPSLPSATPPSEYETKLNALVTVLKKIQSREPSGWRTAERRRGWRCRGVPTPSGDRGPGAARPAERGGAGETTGQQRPLQVPGVSTAAAPTLLLRWHHRVPSPRARLSWSAARSPGSIAACFPRAVGLTVWNGRSVLIPAAICLIP</sequence>
<dbReference type="Bgee" id="ENSMMUG00000045044">
    <property type="expression patterns" value="Expressed in dorsolateral prefrontal cortex and 15 other cell types or tissues"/>
</dbReference>